<dbReference type="InterPro" id="IPR000073">
    <property type="entry name" value="AB_hydrolase_1"/>
</dbReference>
<dbReference type="HAMAP" id="MF_01660">
    <property type="entry name" value="MenH"/>
    <property type="match status" value="1"/>
</dbReference>
<evidence type="ECO:0000256" key="3">
    <source>
        <dbReference type="HAMAP-Rule" id="MF_01660"/>
    </source>
</evidence>
<keyword evidence="6" id="KW-1185">Reference proteome</keyword>
<dbReference type="Pfam" id="PF00561">
    <property type="entry name" value="Abhydrolase_1"/>
    <property type="match status" value="1"/>
</dbReference>
<evidence type="ECO:0000313" key="6">
    <source>
        <dbReference type="Proteomes" id="UP001058273"/>
    </source>
</evidence>
<dbReference type="PRINTS" id="PR00412">
    <property type="entry name" value="EPOXHYDRLASE"/>
</dbReference>
<comment type="pathway">
    <text evidence="3">Quinol/quinone metabolism; menaquinone biosynthesis.</text>
</comment>
<evidence type="ECO:0000256" key="2">
    <source>
        <dbReference type="ARBA" id="ARBA00023239"/>
    </source>
</evidence>
<reference evidence="5" key="2">
    <citation type="submission" date="2022-08" db="EMBL/GenBank/DDBJ databases">
        <authorList>
            <person name="Poehlein A."/>
            <person name="Guzman J."/>
            <person name="Daniel R."/>
            <person name="Vilcinskas A."/>
        </authorList>
    </citation>
    <scope>NUCLEOTIDE SEQUENCE</scope>
    <source>
        <strain evidence="5">G314FT</strain>
    </source>
</reference>
<comment type="pathway">
    <text evidence="3">Quinol/quinone metabolism; 1,4-dihydroxy-2-naphthoate biosynthesis; 1,4-dihydroxy-2-naphthoate from chorismate: step 3/7.</text>
</comment>
<comment type="similarity">
    <text evidence="3">Belongs to the AB hydrolase superfamily. MenH family.</text>
</comment>
<name>A0ABY5NWW9_9ENTE</name>
<evidence type="ECO:0000256" key="1">
    <source>
        <dbReference type="ARBA" id="ARBA00022428"/>
    </source>
</evidence>
<dbReference type="SUPFAM" id="SSF53474">
    <property type="entry name" value="alpha/beta-Hydrolases"/>
    <property type="match status" value="1"/>
</dbReference>
<dbReference type="InterPro" id="IPR000639">
    <property type="entry name" value="Epox_hydrolase-like"/>
</dbReference>
<keyword evidence="2 3" id="KW-0456">Lyase</keyword>
<dbReference type="EC" id="4.2.99.20" evidence="3"/>
<dbReference type="PANTHER" id="PTHR42916:SF1">
    <property type="entry name" value="PROTEIN PHYLLO, CHLOROPLASTIC"/>
    <property type="match status" value="1"/>
</dbReference>
<dbReference type="EMBL" id="CP102451">
    <property type="protein sequence ID" value="UUV98150.1"/>
    <property type="molecule type" value="Genomic_DNA"/>
</dbReference>
<reference evidence="5" key="1">
    <citation type="submission" date="2022-08" db="EMBL/GenBank/DDBJ databases">
        <title>Genome sequence of Vagococcus luciliae DSM 112651.</title>
        <authorList>
            <person name="Juan G."/>
            <person name="Anja P."/>
            <person name="Rolf D."/>
            <person name="Kampfer P."/>
            <person name="Vilcinskas A."/>
        </authorList>
    </citation>
    <scope>NUCLEOTIDE SEQUENCE</scope>
    <source>
        <strain evidence="5">G314FT</strain>
    </source>
</reference>
<dbReference type="Proteomes" id="UP001058273">
    <property type="component" value="Chromosome"/>
</dbReference>
<protein>
    <recommendedName>
        <fullName evidence="3">Putative 2-succinyl-6-hydroxy-2,4-cyclohexadiene-1-carboxylate synthase</fullName>
        <shortName evidence="3">SHCHC synthase</shortName>
        <ecNumber evidence="3">4.2.99.20</ecNumber>
    </recommendedName>
</protein>
<keyword evidence="1 3" id="KW-0474">Menaquinone biosynthesis</keyword>
<dbReference type="NCBIfam" id="TIGR03695">
    <property type="entry name" value="menH_SHCHC"/>
    <property type="match status" value="1"/>
</dbReference>
<comment type="function">
    <text evidence="3">Catalyzes a proton abstraction reaction that results in 2,5-elimination of pyruvate from 2-succinyl-5-enolpyruvyl-6-hydroxy-3-cyclohexene-1-carboxylate (SEPHCHC) and the formation of 2-succinyl-6-hydroxy-2,4-cyclohexadiene-1-carboxylate (SHCHC).</text>
</comment>
<evidence type="ECO:0000259" key="4">
    <source>
        <dbReference type="Pfam" id="PF00561"/>
    </source>
</evidence>
<organism evidence="5 6">
    <name type="scientific">Vagococcus luciliae</name>
    <dbReference type="NCBI Taxonomy" id="2920380"/>
    <lineage>
        <taxon>Bacteria</taxon>
        <taxon>Bacillati</taxon>
        <taxon>Bacillota</taxon>
        <taxon>Bacilli</taxon>
        <taxon>Lactobacillales</taxon>
        <taxon>Enterococcaceae</taxon>
        <taxon>Vagococcus</taxon>
    </lineage>
</organism>
<comment type="subunit">
    <text evidence="3">Monomer.</text>
</comment>
<accession>A0ABY5NWW9</accession>
<evidence type="ECO:0000313" key="5">
    <source>
        <dbReference type="EMBL" id="UUV98150.1"/>
    </source>
</evidence>
<dbReference type="InterPro" id="IPR029058">
    <property type="entry name" value="AB_hydrolase_fold"/>
</dbReference>
<dbReference type="PANTHER" id="PTHR42916">
    <property type="entry name" value="2-SUCCINYL-5-ENOLPYRUVYL-6-HYDROXY-3-CYCLOHEXENE-1-CARBOXYLATE SYNTHASE"/>
    <property type="match status" value="1"/>
</dbReference>
<feature type="domain" description="AB hydrolase-1" evidence="4">
    <location>
        <begin position="21"/>
        <end position="179"/>
    </location>
</feature>
<dbReference type="InterPro" id="IPR022485">
    <property type="entry name" value="SHCHC_synthase_MenH"/>
</dbReference>
<sequence length="273" mass="30654">MDVKGVTYFIHYLTEFNPSRPTLVCLHGFTGTSATFDCLNKARLSHNIIAIDLIGHGDTSVFVHPYRYTTASQLSDLDWIISVLNLEKIDLLGYSMGGRLALSYAIKHSTKINQLILESSSPGLSGYDERKKRRASDNHLACLLIDYGIENFVDFWGNIPLFETQKKLPVLTQETIRNERLSQSPYGLAMSLRYFGTGIQPPLWDKLSLLNGVPVALLVGEYDKKFVSLANQMAEKISRSRVITFSKSGHCIHLEKPNEFAETIRDILISEGP</sequence>
<dbReference type="Gene3D" id="3.40.50.1820">
    <property type="entry name" value="alpha/beta hydrolase"/>
    <property type="match status" value="1"/>
</dbReference>
<dbReference type="GO" id="GO:0070205">
    <property type="term" value="F:2-succinyl-6-hydroxy-2,4-cyclohexadiene-1-carboxylate synthase activity"/>
    <property type="evidence" value="ECO:0007669"/>
    <property type="project" value="UniProtKB-EC"/>
</dbReference>
<comment type="catalytic activity">
    <reaction evidence="3">
        <text>5-enolpyruvoyl-6-hydroxy-2-succinyl-cyclohex-3-ene-1-carboxylate = (1R,6R)-6-hydroxy-2-succinyl-cyclohexa-2,4-diene-1-carboxylate + pyruvate</text>
        <dbReference type="Rhea" id="RHEA:25597"/>
        <dbReference type="ChEBI" id="CHEBI:15361"/>
        <dbReference type="ChEBI" id="CHEBI:58689"/>
        <dbReference type="ChEBI" id="CHEBI:58818"/>
        <dbReference type="EC" id="4.2.99.20"/>
    </reaction>
</comment>
<gene>
    <name evidence="3 5" type="primary">menH</name>
    <name evidence="5" type="ORF">G314FT_02410</name>
</gene>
<proteinExistence type="inferred from homology"/>
<dbReference type="PRINTS" id="PR00111">
    <property type="entry name" value="ABHYDROLASE"/>
</dbReference>